<sequence>MADLFTLSITEPNMMYHKGFAFSINSYGLDQKQFLNEANALPEPARWQTRCGESRASKSTIERNILGASSFSTGFQTFLQHRCFLKKKLNNTSENRLKNGAKWERTEAVDTKDRNLPLTVGYPTTNVFWEKIKDYQQSNFEVLRSDQEMSWAITRNCGIDYLHSEAFLSLVLVN</sequence>
<name>A0ACC0B3Y3_CATRO</name>
<protein>
    <submittedName>
        <fullName evidence="1">Uncharacterized protein</fullName>
    </submittedName>
</protein>
<keyword evidence="2" id="KW-1185">Reference proteome</keyword>
<dbReference type="Proteomes" id="UP001060085">
    <property type="component" value="Linkage Group LG04"/>
</dbReference>
<evidence type="ECO:0000313" key="1">
    <source>
        <dbReference type="EMBL" id="KAI5667349.1"/>
    </source>
</evidence>
<evidence type="ECO:0000313" key="2">
    <source>
        <dbReference type="Proteomes" id="UP001060085"/>
    </source>
</evidence>
<accession>A0ACC0B3Y3</accession>
<gene>
    <name evidence="1" type="ORF">M9H77_17202</name>
</gene>
<organism evidence="1 2">
    <name type="scientific">Catharanthus roseus</name>
    <name type="common">Madagascar periwinkle</name>
    <name type="synonym">Vinca rosea</name>
    <dbReference type="NCBI Taxonomy" id="4058"/>
    <lineage>
        <taxon>Eukaryota</taxon>
        <taxon>Viridiplantae</taxon>
        <taxon>Streptophyta</taxon>
        <taxon>Embryophyta</taxon>
        <taxon>Tracheophyta</taxon>
        <taxon>Spermatophyta</taxon>
        <taxon>Magnoliopsida</taxon>
        <taxon>eudicotyledons</taxon>
        <taxon>Gunneridae</taxon>
        <taxon>Pentapetalae</taxon>
        <taxon>asterids</taxon>
        <taxon>lamiids</taxon>
        <taxon>Gentianales</taxon>
        <taxon>Apocynaceae</taxon>
        <taxon>Rauvolfioideae</taxon>
        <taxon>Vinceae</taxon>
        <taxon>Catharanthinae</taxon>
        <taxon>Catharanthus</taxon>
    </lineage>
</organism>
<proteinExistence type="predicted"/>
<dbReference type="EMBL" id="CM044704">
    <property type="protein sequence ID" value="KAI5667349.1"/>
    <property type="molecule type" value="Genomic_DNA"/>
</dbReference>
<comment type="caution">
    <text evidence="1">The sequence shown here is derived from an EMBL/GenBank/DDBJ whole genome shotgun (WGS) entry which is preliminary data.</text>
</comment>
<reference evidence="2" key="1">
    <citation type="journal article" date="2023" name="Nat. Plants">
        <title>Single-cell RNA sequencing provides a high-resolution roadmap for understanding the multicellular compartmentation of specialized metabolism.</title>
        <authorList>
            <person name="Sun S."/>
            <person name="Shen X."/>
            <person name="Li Y."/>
            <person name="Li Y."/>
            <person name="Wang S."/>
            <person name="Li R."/>
            <person name="Zhang H."/>
            <person name="Shen G."/>
            <person name="Guo B."/>
            <person name="Wei J."/>
            <person name="Xu J."/>
            <person name="St-Pierre B."/>
            <person name="Chen S."/>
            <person name="Sun C."/>
        </authorList>
    </citation>
    <scope>NUCLEOTIDE SEQUENCE [LARGE SCALE GENOMIC DNA]</scope>
</reference>